<comment type="caution">
    <text evidence="1">The sequence shown here is derived from an EMBL/GenBank/DDBJ whole genome shotgun (WGS) entry which is preliminary data.</text>
</comment>
<proteinExistence type="predicted"/>
<accession>A0ACB7GA94</accession>
<sequence>MARVRKRRRCINKGFGCFRLFNITPALYTVVGSRLGRASSRYGPSATAAMFNGLVRKWKKKWIHVHTANTSCLLLCRWTPLSPATAADAASSEEPPKCKFRYTPIAVLEERGKRDKRVDHEAEISGISQFRALQTTKNDGLTSATALETETQGKMGQMKKVISAWFWTS</sequence>
<keyword evidence="2" id="KW-1185">Reference proteome</keyword>
<protein>
    <submittedName>
        <fullName evidence="1">Uncharacterized protein</fullName>
    </submittedName>
</protein>
<reference evidence="2" key="1">
    <citation type="journal article" date="2016" name="Nat. Biotechnol.">
        <title>Sequencing wild and cultivated cassava and related species reveals extensive interspecific hybridization and genetic diversity.</title>
        <authorList>
            <person name="Bredeson J.V."/>
            <person name="Lyons J.B."/>
            <person name="Prochnik S.E."/>
            <person name="Wu G.A."/>
            <person name="Ha C.M."/>
            <person name="Edsinger-Gonzales E."/>
            <person name="Grimwood J."/>
            <person name="Schmutz J."/>
            <person name="Rabbi I.Y."/>
            <person name="Egesi C."/>
            <person name="Nauluvula P."/>
            <person name="Lebot V."/>
            <person name="Ndunguru J."/>
            <person name="Mkamilo G."/>
            <person name="Bart R.S."/>
            <person name="Setter T.L."/>
            <person name="Gleadow R.M."/>
            <person name="Kulakow P."/>
            <person name="Ferguson M.E."/>
            <person name="Rounsley S."/>
            <person name="Rokhsar D.S."/>
        </authorList>
    </citation>
    <scope>NUCLEOTIDE SEQUENCE [LARGE SCALE GENOMIC DNA]</scope>
    <source>
        <strain evidence="2">cv. AM560-2</strain>
    </source>
</reference>
<dbReference type="Proteomes" id="UP000091857">
    <property type="component" value="Chromosome 15"/>
</dbReference>
<evidence type="ECO:0000313" key="1">
    <source>
        <dbReference type="EMBL" id="KAG8636990.1"/>
    </source>
</evidence>
<evidence type="ECO:0000313" key="2">
    <source>
        <dbReference type="Proteomes" id="UP000091857"/>
    </source>
</evidence>
<gene>
    <name evidence="1" type="ORF">MANES_15G066401v8</name>
</gene>
<dbReference type="EMBL" id="CM004401">
    <property type="protein sequence ID" value="KAG8636990.1"/>
    <property type="molecule type" value="Genomic_DNA"/>
</dbReference>
<organism evidence="1 2">
    <name type="scientific">Manihot esculenta</name>
    <name type="common">Cassava</name>
    <name type="synonym">Jatropha manihot</name>
    <dbReference type="NCBI Taxonomy" id="3983"/>
    <lineage>
        <taxon>Eukaryota</taxon>
        <taxon>Viridiplantae</taxon>
        <taxon>Streptophyta</taxon>
        <taxon>Embryophyta</taxon>
        <taxon>Tracheophyta</taxon>
        <taxon>Spermatophyta</taxon>
        <taxon>Magnoliopsida</taxon>
        <taxon>eudicotyledons</taxon>
        <taxon>Gunneridae</taxon>
        <taxon>Pentapetalae</taxon>
        <taxon>rosids</taxon>
        <taxon>fabids</taxon>
        <taxon>Malpighiales</taxon>
        <taxon>Euphorbiaceae</taxon>
        <taxon>Crotonoideae</taxon>
        <taxon>Manihoteae</taxon>
        <taxon>Manihot</taxon>
    </lineage>
</organism>
<name>A0ACB7GA94_MANES</name>